<dbReference type="PANTHER" id="PTHR46017:SF1">
    <property type="entry name" value="ALPHA-MANNOSIDASE 2C1"/>
    <property type="match status" value="1"/>
</dbReference>
<dbReference type="InterPro" id="IPR011330">
    <property type="entry name" value="Glyco_hydro/deAcase_b/a-brl"/>
</dbReference>
<dbReference type="Gene3D" id="2.70.98.30">
    <property type="entry name" value="Golgi alpha-mannosidase II, domain 4"/>
    <property type="match status" value="1"/>
</dbReference>
<dbReference type="GO" id="GO:0006013">
    <property type="term" value="P:mannose metabolic process"/>
    <property type="evidence" value="ECO:0007669"/>
    <property type="project" value="InterPro"/>
</dbReference>
<evidence type="ECO:0000259" key="9">
    <source>
        <dbReference type="SMART" id="SM00872"/>
    </source>
</evidence>
<dbReference type="Proteomes" id="UP000187455">
    <property type="component" value="Unassembled WGS sequence"/>
</dbReference>
<dbReference type="AlphaFoldDB" id="A0A1R0GNG7"/>
<dbReference type="InterPro" id="IPR027291">
    <property type="entry name" value="Glyco_hydro_38_N_sf"/>
</dbReference>
<dbReference type="GO" id="GO:0046872">
    <property type="term" value="F:metal ion binding"/>
    <property type="evidence" value="ECO:0007669"/>
    <property type="project" value="UniProtKB-KW"/>
</dbReference>
<dbReference type="Pfam" id="PF22907">
    <property type="entry name" value="Ams1-like_1st"/>
    <property type="match status" value="1"/>
</dbReference>
<dbReference type="FunFam" id="3.20.110.10:FF:000002">
    <property type="entry name" value="alpha-mannosidase 2C1 isoform X1"/>
    <property type="match status" value="1"/>
</dbReference>
<dbReference type="SUPFAM" id="SSF88688">
    <property type="entry name" value="Families 57/38 glycoside transferase middle domain"/>
    <property type="match status" value="1"/>
</dbReference>
<evidence type="ECO:0000256" key="8">
    <source>
        <dbReference type="ARBA" id="ARBA00071615"/>
    </source>
</evidence>
<sequence>MVNYEYQLHPSTMEKHQDINLGRVKGFINSGDWNKVNIYSALWKMESDGPGVVDLLCWSAPNLDRPAFLHSTSQEFKPAFVGDSFGPSWSTHWFKVKVTIPQNFHGERVEFLFNPSCEAMVWTLDGSPARGITGGDGPTQRIDYLLTEKAVGGEVIEFWVETACNGLKGNAIGSQINPPVEDRYFPIVKASVAVRRQEAWQLMYDTRTIADMAMFLGNDNPRGLLALSTANQIANIFDFENPDESIAQARVISKKFLSEKASSSAHKITTIGNCHIDTAWMWTYDETRRKVARSFSTQLDLLARYPEYKFTASQAQQFEWLEHDYPDLFARVQESSATGRFVIIGGTWIEMDCNLPNGESLIRQFLYGQRYFAEKFGVLTKVFWLPDTFGYSSQLPQIVREAGAKYFFTQKLSWNTLNKFPHTSFDWVGLDGSSIIAHMAPALTYNGVATVAEVGNSVKHHRDITSSNTSLYLYGHGDGGGGPNESMIESLRRISDTDGMPKVEHKDPIEFYDGLEAVQSALPKWSGELYFEFHRGTYTSVCRNKKLNRQMENLLHETELLASLAAVSAGSTGYKYPYEDLLKAWKDTLLNQFHDVIPGTSIEHVYKDTDIIYTNLVNSVNAIKQNAISALMSDNSVSPKFVHDKELQYNAENIILSSLDYTTPRLRSLKGEDSQVAAFTVNSLGWERNELVAAPELDVNSPLAVQILNERQSLSDRGYSDVASPKKTPLVLASNVGAFSVGQIESARDEKLAPSRAYFSDGLYILSNSNIRASFNSNGQLVSFVDLKSNKELVPKGETGNNFVIYPDVPLLWDAWDVEIYHLEKSRNCRCSGVKISDEGPFLSSICIDIAISDRSRVRQWVSLSAVSSTLEFNCEADWHEDHKLLKSEFSWDIKSDNASFETQFGFVSRPTHISTSWDLAKFEVCAHKYVDLSEYGSGVAMFNDSKYGHSVCGNLMTMSLLRSPKSPNPTCDMGFHSFRFGIYPHKTSFPDVGVIREASNFSAPLEVFVADSSAVGSLSYFNETRGSSPFAIKNAETVILDSVKFAEHPLLANTHLRLCSSEAEVVEQTTKISENLVKRNNCVVLRLYEAVGGRSEIDFHTTLNVKSVWRTDILENLKYEYIKDNSTDSYKIPIKPFEIISLLLEL</sequence>
<dbReference type="Pfam" id="PF17677">
    <property type="entry name" value="Glyco_hydro38C2"/>
    <property type="match status" value="1"/>
</dbReference>
<gene>
    <name evidence="10" type="ORF">AYI68_g7518</name>
</gene>
<evidence type="ECO:0000313" key="11">
    <source>
        <dbReference type="Proteomes" id="UP000187455"/>
    </source>
</evidence>
<dbReference type="PANTHER" id="PTHR46017">
    <property type="entry name" value="ALPHA-MANNOSIDASE 2C1"/>
    <property type="match status" value="1"/>
</dbReference>
<dbReference type="GO" id="GO:0009313">
    <property type="term" value="P:oligosaccharide catabolic process"/>
    <property type="evidence" value="ECO:0007669"/>
    <property type="project" value="TreeGrafter"/>
</dbReference>
<dbReference type="SMART" id="SM00872">
    <property type="entry name" value="Alpha-mann_mid"/>
    <property type="match status" value="1"/>
</dbReference>
<organism evidence="10 11">
    <name type="scientific">Smittium mucronatum</name>
    <dbReference type="NCBI Taxonomy" id="133383"/>
    <lineage>
        <taxon>Eukaryota</taxon>
        <taxon>Fungi</taxon>
        <taxon>Fungi incertae sedis</taxon>
        <taxon>Zoopagomycota</taxon>
        <taxon>Kickxellomycotina</taxon>
        <taxon>Harpellomycetes</taxon>
        <taxon>Harpellales</taxon>
        <taxon>Legeriomycetaceae</taxon>
        <taxon>Smittium</taxon>
    </lineage>
</organism>
<dbReference type="InterPro" id="IPR015341">
    <property type="entry name" value="Glyco_hydro_38_cen"/>
</dbReference>
<dbReference type="InterPro" id="IPR028995">
    <property type="entry name" value="Glyco_hydro_57/38_cen_sf"/>
</dbReference>
<comment type="caution">
    <text evidence="10">The sequence shown here is derived from an EMBL/GenBank/DDBJ whole genome shotgun (WGS) entry which is preliminary data.</text>
</comment>
<keyword evidence="6" id="KW-0326">Glycosidase</keyword>
<dbReference type="Pfam" id="PF01074">
    <property type="entry name" value="Glyco_hydro_38N"/>
    <property type="match status" value="1"/>
</dbReference>
<comment type="function">
    <text evidence="7">Degrades free oligosaccharides in the vacuole.</text>
</comment>
<dbReference type="InterPro" id="IPR011013">
    <property type="entry name" value="Gal_mutarotase_sf_dom"/>
</dbReference>
<dbReference type="Pfam" id="PF09261">
    <property type="entry name" value="Alpha-mann_mid"/>
    <property type="match status" value="1"/>
</dbReference>
<evidence type="ECO:0000256" key="7">
    <source>
        <dbReference type="ARBA" id="ARBA00054985"/>
    </source>
</evidence>
<name>A0A1R0GNG7_9FUNG</name>
<dbReference type="InterPro" id="IPR054723">
    <property type="entry name" value="Ams1-like_N"/>
</dbReference>
<dbReference type="InterPro" id="IPR000602">
    <property type="entry name" value="Glyco_hydro_38_N"/>
</dbReference>
<dbReference type="InterPro" id="IPR037094">
    <property type="entry name" value="Glyco_hydro_38_cen_sf"/>
</dbReference>
<evidence type="ECO:0000256" key="6">
    <source>
        <dbReference type="ARBA" id="ARBA00023295"/>
    </source>
</evidence>
<keyword evidence="11" id="KW-1185">Reference proteome</keyword>
<dbReference type="EMBL" id="LSSL01006460">
    <property type="protein sequence ID" value="OLY78432.1"/>
    <property type="molecule type" value="Genomic_DNA"/>
</dbReference>
<dbReference type="SUPFAM" id="SSF74650">
    <property type="entry name" value="Galactose mutarotase-like"/>
    <property type="match status" value="1"/>
</dbReference>
<evidence type="ECO:0000256" key="3">
    <source>
        <dbReference type="ARBA" id="ARBA00012752"/>
    </source>
</evidence>
<evidence type="ECO:0000256" key="5">
    <source>
        <dbReference type="ARBA" id="ARBA00022801"/>
    </source>
</evidence>
<evidence type="ECO:0000256" key="4">
    <source>
        <dbReference type="ARBA" id="ARBA00022723"/>
    </source>
</evidence>
<protein>
    <recommendedName>
        <fullName evidence="8">Alpha-mannosidase</fullName>
        <ecNumber evidence="3">3.2.1.24</ecNumber>
    </recommendedName>
</protein>
<dbReference type="Gene3D" id="1.20.1270.50">
    <property type="entry name" value="Glycoside hydrolase family 38, central domain"/>
    <property type="match status" value="1"/>
</dbReference>
<dbReference type="GO" id="GO:0000329">
    <property type="term" value="C:fungal-type vacuole membrane"/>
    <property type="evidence" value="ECO:0007669"/>
    <property type="project" value="TreeGrafter"/>
</dbReference>
<dbReference type="Gene3D" id="3.20.110.10">
    <property type="entry name" value="Glycoside hydrolase 38, N terminal domain"/>
    <property type="match status" value="1"/>
</dbReference>
<dbReference type="STRING" id="133383.A0A1R0GNG7"/>
<keyword evidence="4" id="KW-0479">Metal-binding</keyword>
<dbReference type="SUPFAM" id="SSF88713">
    <property type="entry name" value="Glycoside hydrolase/deacetylase"/>
    <property type="match status" value="1"/>
</dbReference>
<dbReference type="FunFam" id="1.20.1270.50:FF:000004">
    <property type="entry name" value="alpha-mannosidase 2C1 isoform X1"/>
    <property type="match status" value="1"/>
</dbReference>
<dbReference type="EC" id="3.2.1.24" evidence="3"/>
<dbReference type="GO" id="GO:0030246">
    <property type="term" value="F:carbohydrate binding"/>
    <property type="evidence" value="ECO:0007669"/>
    <property type="project" value="InterPro"/>
</dbReference>
<evidence type="ECO:0000313" key="10">
    <source>
        <dbReference type="EMBL" id="OLY78432.1"/>
    </source>
</evidence>
<comment type="similarity">
    <text evidence="2">Belongs to the glycosyl hydrolase 38 family.</text>
</comment>
<accession>A0A1R0GNG7</accession>
<dbReference type="Pfam" id="PF07748">
    <property type="entry name" value="Glyco_hydro_38C"/>
    <property type="match status" value="1"/>
</dbReference>
<dbReference type="InterPro" id="IPR041147">
    <property type="entry name" value="GH38_C"/>
</dbReference>
<comment type="catalytic activity">
    <reaction evidence="1">
        <text>Hydrolysis of terminal, non-reducing alpha-D-mannose residues in alpha-D-mannosides.</text>
        <dbReference type="EC" id="3.2.1.24"/>
    </reaction>
</comment>
<evidence type="ECO:0000256" key="1">
    <source>
        <dbReference type="ARBA" id="ARBA00000365"/>
    </source>
</evidence>
<feature type="domain" description="Glycoside hydrolase family 38 central" evidence="9">
    <location>
        <begin position="532"/>
        <end position="613"/>
    </location>
</feature>
<proteinExistence type="inferred from homology"/>
<evidence type="ECO:0000256" key="2">
    <source>
        <dbReference type="ARBA" id="ARBA00009792"/>
    </source>
</evidence>
<dbReference type="GO" id="GO:0004559">
    <property type="term" value="F:alpha-mannosidase activity"/>
    <property type="evidence" value="ECO:0007669"/>
    <property type="project" value="UniProtKB-EC"/>
</dbReference>
<reference evidence="10 11" key="1">
    <citation type="journal article" date="2016" name="Mol. Biol. Evol.">
        <title>Genome-Wide Survey of Gut Fungi (Harpellales) Reveals the First Horizontally Transferred Ubiquitin Gene from a Mosquito Host.</title>
        <authorList>
            <person name="Wang Y."/>
            <person name="White M.M."/>
            <person name="Kvist S."/>
            <person name="Moncalvo J.M."/>
        </authorList>
    </citation>
    <scope>NUCLEOTIDE SEQUENCE [LARGE SCALE GENOMIC DNA]</scope>
    <source>
        <strain evidence="10 11">ALG-7-W6</strain>
    </source>
</reference>
<dbReference type="InterPro" id="IPR011682">
    <property type="entry name" value="Glyco_hydro_38_C"/>
</dbReference>
<keyword evidence="5" id="KW-0378">Hydrolase</keyword>
<dbReference type="OrthoDB" id="10261055at2759"/>
<dbReference type="FunFam" id="2.70.98.30:FF:000001">
    <property type="entry name" value="alpha-mannosidase 2C1 isoform X2"/>
    <property type="match status" value="1"/>
</dbReference>